<dbReference type="InterPro" id="IPR050229">
    <property type="entry name" value="GlpE_sulfurtransferase"/>
</dbReference>
<feature type="transmembrane region" description="Helical" evidence="1">
    <location>
        <begin position="120"/>
        <end position="142"/>
    </location>
</feature>
<dbReference type="PANTHER" id="PTHR43031:SF16">
    <property type="entry name" value="OXIDOREDUCTASE"/>
    <property type="match status" value="1"/>
</dbReference>
<keyword evidence="4" id="KW-1185">Reference proteome</keyword>
<dbReference type="Pfam" id="PF00581">
    <property type="entry name" value="Rhodanese"/>
    <property type="match status" value="1"/>
</dbReference>
<dbReference type="EMBL" id="CP042582">
    <property type="protein sequence ID" value="QEX22803.1"/>
    <property type="molecule type" value="Genomic_DNA"/>
</dbReference>
<dbReference type="Pfam" id="PF11127">
    <property type="entry name" value="YgaP-like_TM"/>
    <property type="match status" value="1"/>
</dbReference>
<dbReference type="Gene3D" id="6.10.140.1340">
    <property type="match status" value="1"/>
</dbReference>
<accession>A0A5J6N1B9</accession>
<dbReference type="PROSITE" id="PS50206">
    <property type="entry name" value="RHODANESE_3"/>
    <property type="match status" value="1"/>
</dbReference>
<evidence type="ECO:0000259" key="2">
    <source>
        <dbReference type="PROSITE" id="PS50206"/>
    </source>
</evidence>
<dbReference type="SMART" id="SM00450">
    <property type="entry name" value="RHOD"/>
    <property type="match status" value="1"/>
</dbReference>
<dbReference type="Proteomes" id="UP000325797">
    <property type="component" value="Chromosome"/>
</dbReference>
<keyword evidence="1" id="KW-0812">Transmembrane</keyword>
<dbReference type="SUPFAM" id="SSF52821">
    <property type="entry name" value="Rhodanese/Cell cycle control phosphatase"/>
    <property type="match status" value="1"/>
</dbReference>
<keyword evidence="1" id="KW-1133">Transmembrane helix</keyword>
<gene>
    <name evidence="3" type="ORF">FRZ61_27350</name>
</gene>
<feature type="domain" description="Rhodanese" evidence="2">
    <location>
        <begin position="18"/>
        <end position="108"/>
    </location>
</feature>
<feature type="transmembrane region" description="Helical" evidence="1">
    <location>
        <begin position="148"/>
        <end position="168"/>
    </location>
</feature>
<keyword evidence="1" id="KW-0472">Membrane</keyword>
<dbReference type="Gene3D" id="3.40.250.10">
    <property type="entry name" value="Rhodanese-like domain"/>
    <property type="match status" value="1"/>
</dbReference>
<protein>
    <recommendedName>
        <fullName evidence="2">Rhodanese domain-containing protein</fullName>
    </recommendedName>
</protein>
<proteinExistence type="predicted"/>
<dbReference type="InterPro" id="IPR001763">
    <property type="entry name" value="Rhodanese-like_dom"/>
</dbReference>
<dbReference type="InterPro" id="IPR021309">
    <property type="entry name" value="YgaP-like_TM"/>
</dbReference>
<organism evidence="3 4">
    <name type="scientific">Hypericibacter adhaerens</name>
    <dbReference type="NCBI Taxonomy" id="2602016"/>
    <lineage>
        <taxon>Bacteria</taxon>
        <taxon>Pseudomonadati</taxon>
        <taxon>Pseudomonadota</taxon>
        <taxon>Alphaproteobacteria</taxon>
        <taxon>Rhodospirillales</taxon>
        <taxon>Dongiaceae</taxon>
        <taxon>Hypericibacter</taxon>
    </lineage>
</organism>
<dbReference type="RefSeq" id="WP_151118253.1">
    <property type="nucleotide sequence ID" value="NZ_CP042582.1"/>
</dbReference>
<dbReference type="PANTHER" id="PTHR43031">
    <property type="entry name" value="FAD-DEPENDENT OXIDOREDUCTASE"/>
    <property type="match status" value="1"/>
</dbReference>
<dbReference type="OrthoDB" id="9807812at2"/>
<evidence type="ECO:0000313" key="4">
    <source>
        <dbReference type="Proteomes" id="UP000325797"/>
    </source>
</evidence>
<evidence type="ECO:0000256" key="1">
    <source>
        <dbReference type="SAM" id="Phobius"/>
    </source>
</evidence>
<dbReference type="InterPro" id="IPR036873">
    <property type="entry name" value="Rhodanese-like_dom_sf"/>
</dbReference>
<evidence type="ECO:0000313" key="3">
    <source>
        <dbReference type="EMBL" id="QEX22803.1"/>
    </source>
</evidence>
<sequence>MTDSLKPIDPRDLDAALKQGSAILIDIREPSEHARERIPGARSIPLSKLDDGSWPARIPPGKITVFHCKSGQRTAAQAGRLAAKVDGEARMLAGGIEAWKRSGLPVLFDRSAPIELQRQVQIAAGSLVFLGVLLAATVSPWFMLMSGFVGAGLMFAGITGYCGLARLLSLMPWNRRAGGGDPLTA</sequence>
<dbReference type="KEGG" id="hadh:FRZ61_27350"/>
<reference evidence="3 4" key="1">
    <citation type="submission" date="2019-08" db="EMBL/GenBank/DDBJ databases">
        <title>Hyperibacter terrae gen. nov., sp. nov. and Hyperibacter viscosus sp. nov., two new members in the family Rhodospirillaceae isolated from the rhizosphere of Hypericum perforatum.</title>
        <authorList>
            <person name="Noviana Z."/>
        </authorList>
    </citation>
    <scope>NUCLEOTIDE SEQUENCE [LARGE SCALE GENOMIC DNA]</scope>
    <source>
        <strain evidence="3 4">R5959</strain>
    </source>
</reference>
<dbReference type="AlphaFoldDB" id="A0A5J6N1B9"/>
<name>A0A5J6N1B9_9PROT</name>